<organism evidence="1 2">
    <name type="scientific">Pseudomonas aeruginosa</name>
    <dbReference type="NCBI Taxonomy" id="287"/>
    <lineage>
        <taxon>Bacteria</taxon>
        <taxon>Pseudomonadati</taxon>
        <taxon>Pseudomonadota</taxon>
        <taxon>Gammaproteobacteria</taxon>
        <taxon>Pseudomonadales</taxon>
        <taxon>Pseudomonadaceae</taxon>
        <taxon>Pseudomonas</taxon>
    </lineage>
</organism>
<accession>A0A367LX50</accession>
<reference evidence="1 2" key="1">
    <citation type="submission" date="2018-07" db="EMBL/GenBank/DDBJ databases">
        <title>Mechanisms of high-level aminoglycoside resistance among Gram-negative pathogens in Brazil.</title>
        <authorList>
            <person name="Ballaben A.S."/>
            <person name="Darini A.L.C."/>
            <person name="Doi Y."/>
        </authorList>
    </citation>
    <scope>NUCLEOTIDE SEQUENCE [LARGE SCALE GENOMIC DNA]</scope>
    <source>
        <strain evidence="1 2">B2-305</strain>
    </source>
</reference>
<name>A0A367LX50_PSEAI</name>
<dbReference type="AlphaFoldDB" id="A0A367LX50"/>
<evidence type="ECO:0000313" key="2">
    <source>
        <dbReference type="Proteomes" id="UP000253594"/>
    </source>
</evidence>
<evidence type="ECO:0000313" key="1">
    <source>
        <dbReference type="EMBL" id="RCI69796.1"/>
    </source>
</evidence>
<protein>
    <submittedName>
        <fullName evidence="1">IS481 family transposase</fullName>
    </submittedName>
</protein>
<dbReference type="Proteomes" id="UP000253594">
    <property type="component" value="Unassembled WGS sequence"/>
</dbReference>
<proteinExistence type="predicted"/>
<gene>
    <name evidence="1" type="ORF">DT376_38030</name>
</gene>
<dbReference type="EMBL" id="QORE01002712">
    <property type="protein sequence ID" value="RCI69796.1"/>
    <property type="molecule type" value="Genomic_DNA"/>
</dbReference>
<feature type="non-terminal residue" evidence="1">
    <location>
        <position position="1"/>
    </location>
</feature>
<sequence>SGEDVRLEPGSADSTLPIQPFVFEPQESRIAAKLAIAEELAMPLAKLSMDDRAFIDQVLSETLATD</sequence>
<comment type="caution">
    <text evidence="1">The sequence shown here is derived from an EMBL/GenBank/DDBJ whole genome shotgun (WGS) entry which is preliminary data.</text>
</comment>